<evidence type="ECO:0000256" key="1">
    <source>
        <dbReference type="PROSITE-ProRule" id="PRU00325"/>
    </source>
</evidence>
<keyword evidence="4" id="KW-1185">Reference proteome</keyword>
<dbReference type="AlphaFoldDB" id="A0A9J6GVI7"/>
<keyword evidence="1" id="KW-0863">Zinc-finger</keyword>
<dbReference type="PANTHER" id="PTHR47526">
    <property type="entry name" value="ATP-DEPENDENT DNA HELICASE"/>
    <property type="match status" value="1"/>
</dbReference>
<keyword evidence="1" id="KW-0862">Zinc</keyword>
<comment type="caution">
    <text evidence="3">The sequence shown here is derived from an EMBL/GenBank/DDBJ whole genome shotgun (WGS) entry which is preliminary data.</text>
</comment>
<dbReference type="Gene3D" id="3.90.320.10">
    <property type="match status" value="1"/>
</dbReference>
<dbReference type="InterPro" id="IPR011604">
    <property type="entry name" value="PDDEXK-like_dom_sf"/>
</dbReference>
<proteinExistence type="predicted"/>
<dbReference type="VEuPathDB" id="VectorBase:HLOH_049665"/>
<name>A0A9J6GVI7_HAELO</name>
<feature type="domain" description="SWIM-type" evidence="2">
    <location>
        <begin position="26"/>
        <end position="64"/>
    </location>
</feature>
<evidence type="ECO:0000313" key="3">
    <source>
        <dbReference type="EMBL" id="KAH9378407.1"/>
    </source>
</evidence>
<gene>
    <name evidence="3" type="ORF">HPB48_017510</name>
</gene>
<organism evidence="3 4">
    <name type="scientific">Haemaphysalis longicornis</name>
    <name type="common">Bush tick</name>
    <dbReference type="NCBI Taxonomy" id="44386"/>
    <lineage>
        <taxon>Eukaryota</taxon>
        <taxon>Metazoa</taxon>
        <taxon>Ecdysozoa</taxon>
        <taxon>Arthropoda</taxon>
        <taxon>Chelicerata</taxon>
        <taxon>Arachnida</taxon>
        <taxon>Acari</taxon>
        <taxon>Parasitiformes</taxon>
        <taxon>Ixodida</taxon>
        <taxon>Ixodoidea</taxon>
        <taxon>Ixodidae</taxon>
        <taxon>Haemaphysalinae</taxon>
        <taxon>Haemaphysalis</taxon>
    </lineage>
</organism>
<dbReference type="PANTHER" id="PTHR47526:SF3">
    <property type="entry name" value="PHD-TYPE DOMAIN-CONTAINING PROTEIN"/>
    <property type="match status" value="1"/>
</dbReference>
<sequence>MPNDPIQWSKALSLLPGAKKKTSKPYEVDVALGPGGTVTKATCQCPAGRSGACSHSRAALNLLALLSSRDTLNRHPSYPAQSCRSNGEGHAAPPLAPMPLEFVDWRSVRQEGLTEPIYSKFYDARVTVESFNEVATSIRTLGSQLSSVCPSPFSRQLETGDLIESSSRIGPTPVDSPLEYLKPVVPHGFETLICPEVECTAPTTTTPTRPALFQSCTVWRHTSASCLPQQAAILEGLEITPADAAALEQNTRQQANSETWKEARSQRVTASSFGVVLKRPTWTDKGLQNFTSQKDLSRVRPIQVEEHNKNLEHRV</sequence>
<dbReference type="EMBL" id="JABSTR010000008">
    <property type="protein sequence ID" value="KAH9378407.1"/>
    <property type="molecule type" value="Genomic_DNA"/>
</dbReference>
<protein>
    <recommendedName>
        <fullName evidence="2">SWIM-type domain-containing protein</fullName>
    </recommendedName>
</protein>
<dbReference type="GO" id="GO:0008270">
    <property type="term" value="F:zinc ion binding"/>
    <property type="evidence" value="ECO:0007669"/>
    <property type="project" value="UniProtKB-KW"/>
</dbReference>
<dbReference type="InterPro" id="IPR007527">
    <property type="entry name" value="Znf_SWIM"/>
</dbReference>
<evidence type="ECO:0000259" key="2">
    <source>
        <dbReference type="PROSITE" id="PS50966"/>
    </source>
</evidence>
<accession>A0A9J6GVI7</accession>
<dbReference type="PROSITE" id="PS50966">
    <property type="entry name" value="ZF_SWIM"/>
    <property type="match status" value="1"/>
</dbReference>
<evidence type="ECO:0000313" key="4">
    <source>
        <dbReference type="Proteomes" id="UP000821853"/>
    </source>
</evidence>
<dbReference type="Proteomes" id="UP000821853">
    <property type="component" value="Unassembled WGS sequence"/>
</dbReference>
<reference evidence="3 4" key="1">
    <citation type="journal article" date="2020" name="Cell">
        <title>Large-Scale Comparative Analyses of Tick Genomes Elucidate Their Genetic Diversity and Vector Capacities.</title>
        <authorList>
            <consortium name="Tick Genome and Microbiome Consortium (TIGMIC)"/>
            <person name="Jia N."/>
            <person name="Wang J."/>
            <person name="Shi W."/>
            <person name="Du L."/>
            <person name="Sun Y."/>
            <person name="Zhan W."/>
            <person name="Jiang J.F."/>
            <person name="Wang Q."/>
            <person name="Zhang B."/>
            <person name="Ji P."/>
            <person name="Bell-Sakyi L."/>
            <person name="Cui X.M."/>
            <person name="Yuan T.T."/>
            <person name="Jiang B.G."/>
            <person name="Yang W.F."/>
            <person name="Lam T.T."/>
            <person name="Chang Q.C."/>
            <person name="Ding S.J."/>
            <person name="Wang X.J."/>
            <person name="Zhu J.G."/>
            <person name="Ruan X.D."/>
            <person name="Zhao L."/>
            <person name="Wei J.T."/>
            <person name="Ye R.Z."/>
            <person name="Que T.C."/>
            <person name="Du C.H."/>
            <person name="Zhou Y.H."/>
            <person name="Cheng J.X."/>
            <person name="Dai P.F."/>
            <person name="Guo W.B."/>
            <person name="Han X.H."/>
            <person name="Huang E.J."/>
            <person name="Li L.F."/>
            <person name="Wei W."/>
            <person name="Gao Y.C."/>
            <person name="Liu J.Z."/>
            <person name="Shao H.Z."/>
            <person name="Wang X."/>
            <person name="Wang C.C."/>
            <person name="Yang T.C."/>
            <person name="Huo Q.B."/>
            <person name="Li W."/>
            <person name="Chen H.Y."/>
            <person name="Chen S.E."/>
            <person name="Zhou L.G."/>
            <person name="Ni X.B."/>
            <person name="Tian J.H."/>
            <person name="Sheng Y."/>
            <person name="Liu T."/>
            <person name="Pan Y.S."/>
            <person name="Xia L.Y."/>
            <person name="Li J."/>
            <person name="Zhao F."/>
            <person name="Cao W.C."/>
        </authorList>
    </citation>
    <scope>NUCLEOTIDE SEQUENCE [LARGE SCALE GENOMIC DNA]</scope>
    <source>
        <strain evidence="3">HaeL-2018</strain>
    </source>
</reference>
<keyword evidence="1" id="KW-0479">Metal-binding</keyword>
<dbReference type="OrthoDB" id="261614at2759"/>